<dbReference type="SMART" id="SM00047">
    <property type="entry name" value="LYZ2"/>
    <property type="match status" value="1"/>
</dbReference>
<sequence>MRKAAIFILALLIAVSTYAPGKASAATALGKELQAVVDLKIMQGNEKGDLMPKKSVTRGEFATFISRALKLPQGSGSFPDVAPSSKLAAGIYNANKAGIVTGYSNGNFGPNDKISREQMAVMIGRALTYKKVEKIADPINFTDNNQFTSSEFKREVMVNVHYKIINGIPNAEKPGTFRFEPKNDATREQAAAVIYRMLNAVNGQYKVASIQSGTIKESGQSFKTFAEAEQAITDSNNQVILVNGAVYKMKSGLVVPKNTAIIYDKDLKTQLTYVSDEAELNYIDADENSVKVEFAGKTGYVKHEEINLHPAQLVENRSFYKVEDGQLYHYVFKQSSRFYDPFIIGKAPSFLSEGNKYYSQDGSKFMDAAGNIAGTGYQYFSVLPLRTSTNYTADELNQFVESKQPGSPLAELGAEFKAAEAKYRVNALFMLSHAIIESQYGTSLIAKNKNNIFGIKAYDGNAFGEALSFDSLSDCVEFYAKMINDSYINPDSSYAKGAILGNKARGMNVHYAGDAYWGEKIAGMMYQIDTESGRKDFGDYRVAASTTDFINVRKSSNTQLAAQFTYHYQGAPFVILDEIPEYDGIWYKTLSDSPDYTVAYIRSDNAKELQIVK</sequence>
<name>A0A370GCH8_9BACI</name>
<dbReference type="InterPro" id="IPR002901">
    <property type="entry name" value="MGlyc_endo_b_GlcNAc-like_dom"/>
</dbReference>
<keyword evidence="2" id="KW-0378">Hydrolase</keyword>
<dbReference type="Pfam" id="PF00395">
    <property type="entry name" value="SLH"/>
    <property type="match status" value="2"/>
</dbReference>
<evidence type="ECO:0000313" key="5">
    <source>
        <dbReference type="EMBL" id="RDI40164.1"/>
    </source>
</evidence>
<dbReference type="GO" id="GO:0004040">
    <property type="term" value="F:amidase activity"/>
    <property type="evidence" value="ECO:0007669"/>
    <property type="project" value="InterPro"/>
</dbReference>
<dbReference type="Gene3D" id="1.10.530.10">
    <property type="match status" value="1"/>
</dbReference>
<dbReference type="InterPro" id="IPR001119">
    <property type="entry name" value="SLH_dom"/>
</dbReference>
<dbReference type="PANTHER" id="PTHR33308:SF9">
    <property type="entry name" value="PEPTIDOGLYCAN HYDROLASE FLGJ"/>
    <property type="match status" value="1"/>
</dbReference>
<evidence type="ECO:0000313" key="6">
    <source>
        <dbReference type="Proteomes" id="UP000255326"/>
    </source>
</evidence>
<evidence type="ECO:0000259" key="4">
    <source>
        <dbReference type="PROSITE" id="PS51272"/>
    </source>
</evidence>
<feature type="domain" description="SLH" evidence="4">
    <location>
        <begin position="139"/>
        <end position="208"/>
    </location>
</feature>
<proteinExistence type="predicted"/>
<evidence type="ECO:0000256" key="1">
    <source>
        <dbReference type="ARBA" id="ARBA00022729"/>
    </source>
</evidence>
<comment type="caution">
    <text evidence="5">The sequence shown here is derived from an EMBL/GenBank/DDBJ whole genome shotgun (WGS) entry which is preliminary data.</text>
</comment>
<dbReference type="RefSeq" id="WP_114746551.1">
    <property type="nucleotide sequence ID" value="NZ_QQAY01000012.1"/>
</dbReference>
<protein>
    <submittedName>
        <fullName evidence="5">Beta-N-acetylglucosaminidase</fullName>
    </submittedName>
</protein>
<feature type="domain" description="SLH" evidence="4">
    <location>
        <begin position="16"/>
        <end position="73"/>
    </location>
</feature>
<evidence type="ECO:0000256" key="3">
    <source>
        <dbReference type="SAM" id="SignalP"/>
    </source>
</evidence>
<dbReference type="OrthoDB" id="9816557at2"/>
<gene>
    <name evidence="5" type="ORF">DFR59_11280</name>
</gene>
<organism evidence="5 6">
    <name type="scientific">Falsibacillus pallidus</name>
    <dbReference type="NCBI Taxonomy" id="493781"/>
    <lineage>
        <taxon>Bacteria</taxon>
        <taxon>Bacillati</taxon>
        <taxon>Bacillota</taxon>
        <taxon>Bacilli</taxon>
        <taxon>Bacillales</taxon>
        <taxon>Bacillaceae</taxon>
        <taxon>Falsibacillus</taxon>
    </lineage>
</organism>
<evidence type="ECO:0000256" key="2">
    <source>
        <dbReference type="ARBA" id="ARBA00022801"/>
    </source>
</evidence>
<keyword evidence="6" id="KW-1185">Reference proteome</keyword>
<accession>A0A370GCH8</accession>
<dbReference type="PROSITE" id="PS51272">
    <property type="entry name" value="SLH"/>
    <property type="match status" value="3"/>
</dbReference>
<feature type="domain" description="SLH" evidence="4">
    <location>
        <begin position="74"/>
        <end position="137"/>
    </location>
</feature>
<feature type="signal peptide" evidence="3">
    <location>
        <begin position="1"/>
        <end position="19"/>
    </location>
</feature>
<dbReference type="PANTHER" id="PTHR33308">
    <property type="entry name" value="PEPTIDOGLYCAN HYDROLASE FLGJ"/>
    <property type="match status" value="1"/>
</dbReference>
<dbReference type="Proteomes" id="UP000255326">
    <property type="component" value="Unassembled WGS sequence"/>
</dbReference>
<dbReference type="EMBL" id="QQAY01000012">
    <property type="protein sequence ID" value="RDI40164.1"/>
    <property type="molecule type" value="Genomic_DNA"/>
</dbReference>
<feature type="chain" id="PRO_5038601732" evidence="3">
    <location>
        <begin position="20"/>
        <end position="613"/>
    </location>
</feature>
<dbReference type="AlphaFoldDB" id="A0A370GCH8"/>
<keyword evidence="1 3" id="KW-0732">Signal</keyword>
<reference evidence="5 6" key="1">
    <citation type="submission" date="2018-07" db="EMBL/GenBank/DDBJ databases">
        <title>Genomic Encyclopedia of Type Strains, Phase IV (KMG-IV): sequencing the most valuable type-strain genomes for metagenomic binning, comparative biology and taxonomic classification.</title>
        <authorList>
            <person name="Goeker M."/>
        </authorList>
    </citation>
    <scope>NUCLEOTIDE SEQUENCE [LARGE SCALE GENOMIC DNA]</scope>
    <source>
        <strain evidence="5 6">DSM 25281</strain>
    </source>
</reference>
<dbReference type="Pfam" id="PF01832">
    <property type="entry name" value="Glucosaminidase"/>
    <property type="match status" value="1"/>
</dbReference>
<dbReference type="InterPro" id="IPR051056">
    <property type="entry name" value="Glycosyl_Hydrolase_73"/>
</dbReference>